<keyword evidence="3" id="KW-1185">Reference proteome</keyword>
<accession>A0AAE3AN70</accession>
<name>A0AAE3AN70_9FIRM</name>
<reference evidence="2" key="1">
    <citation type="submission" date="2021-10" db="EMBL/GenBank/DDBJ databases">
        <title>Anaerobic single-cell dispensing facilitates the cultivation of human gut bacteria.</title>
        <authorList>
            <person name="Afrizal A."/>
        </authorList>
    </citation>
    <scope>NUCLEOTIDE SEQUENCE</scope>
    <source>
        <strain evidence="2">CLA-AA-H250</strain>
    </source>
</reference>
<dbReference type="Pfam" id="PF06970">
    <property type="entry name" value="RepA_N"/>
    <property type="match status" value="1"/>
</dbReference>
<evidence type="ECO:0000259" key="1">
    <source>
        <dbReference type="Pfam" id="PF06970"/>
    </source>
</evidence>
<gene>
    <name evidence="2" type="ORF">LKD31_09760</name>
</gene>
<evidence type="ECO:0000313" key="3">
    <source>
        <dbReference type="Proteomes" id="UP001199424"/>
    </source>
</evidence>
<dbReference type="EMBL" id="JAJEQC010000009">
    <property type="protein sequence ID" value="MCC2137304.1"/>
    <property type="molecule type" value="Genomic_DNA"/>
</dbReference>
<evidence type="ECO:0000313" key="2">
    <source>
        <dbReference type="EMBL" id="MCC2137304.1"/>
    </source>
</evidence>
<dbReference type="Proteomes" id="UP001199424">
    <property type="component" value="Unassembled WGS sequence"/>
</dbReference>
<protein>
    <submittedName>
        <fullName evidence="2">Replication initiator protein A</fullName>
    </submittedName>
</protein>
<comment type="caution">
    <text evidence="2">The sequence shown here is derived from an EMBL/GenBank/DDBJ whole genome shotgun (WGS) entry which is preliminary data.</text>
</comment>
<sequence length="129" mass="15452">MNPYFTAPDTEKFRFYRIPKLLFTDERYRPVSTDAKMLYGLLLDRLSLSEKNGWKDERGRVYQYFTIRQAQELLHFGHEKVCRLFAELEAADLIERRRQGQGRANRIYLKEFTQKADFRNPRSPGIGRK</sequence>
<dbReference type="AlphaFoldDB" id="A0AAE3AN70"/>
<dbReference type="InterPro" id="IPR010724">
    <property type="entry name" value="RepA_N"/>
</dbReference>
<dbReference type="RefSeq" id="WP_308449549.1">
    <property type="nucleotide sequence ID" value="NZ_JAJEQC010000009.1"/>
</dbReference>
<proteinExistence type="predicted"/>
<organism evidence="2 3">
    <name type="scientific">Hominenteromicrobium mulieris</name>
    <dbReference type="NCBI Taxonomy" id="2885357"/>
    <lineage>
        <taxon>Bacteria</taxon>
        <taxon>Bacillati</taxon>
        <taxon>Bacillota</taxon>
        <taxon>Clostridia</taxon>
        <taxon>Eubacteriales</taxon>
        <taxon>Oscillospiraceae</taxon>
        <taxon>Hominenteromicrobium</taxon>
    </lineage>
</organism>
<feature type="domain" description="Replication initiator A N-terminal" evidence="1">
    <location>
        <begin position="14"/>
        <end position="88"/>
    </location>
</feature>